<dbReference type="PATRIC" id="fig|219572.3.peg.6044"/>
<keyword evidence="1" id="KW-0614">Plasmid</keyword>
<gene>
    <name evidence="1" type="ORF">A7J50_5893</name>
</gene>
<protein>
    <submittedName>
        <fullName evidence="1">Uncharacterized protein</fullName>
    </submittedName>
</protein>
<sequence>MWVLEPAKFAVKSEDWLLEGYMDSQKARMEFALANASAVPNESALSGAVGYVSEQSGIQLSTDELSNILSLYPLQRGKLASYGWGDTEVRELILDAVANYIANTRWPVGKDDVDIQAFIERLKAAARFMGYTTSAKS</sequence>
<name>A0A172ZAW7_9PSED</name>
<dbReference type="AlphaFoldDB" id="A0A172ZAW7"/>
<dbReference type="KEGG" id="panr:A7J50_5893"/>
<dbReference type="RefSeq" id="WP_064455051.1">
    <property type="nucleotide sequence ID" value="NZ_CP015601.1"/>
</dbReference>
<geneLocation type="plasmid" evidence="2">
    <name>pp27494_1</name>
</geneLocation>
<dbReference type="Proteomes" id="UP000077829">
    <property type="component" value="Plasmid pP27494_1"/>
</dbReference>
<evidence type="ECO:0000313" key="1">
    <source>
        <dbReference type="EMBL" id="ANF89219.1"/>
    </source>
</evidence>
<dbReference type="EMBL" id="CP015601">
    <property type="protein sequence ID" value="ANF89219.1"/>
    <property type="molecule type" value="Genomic_DNA"/>
</dbReference>
<reference evidence="1 2" key="1">
    <citation type="submission" date="2016-05" db="EMBL/GenBank/DDBJ databases">
        <title>Complete genome sequence of Pseudomonas antarctica PAMC 27494.</title>
        <authorList>
            <person name="Lee J."/>
        </authorList>
    </citation>
    <scope>NUCLEOTIDE SEQUENCE [LARGE SCALE GENOMIC DNA]</scope>
    <source>
        <strain evidence="1 2">PAMC 27494</strain>
        <plasmid evidence="2">Plasmid pp27494_1</plasmid>
    </source>
</reference>
<organism evidence="1 2">
    <name type="scientific">Pseudomonas antarctica</name>
    <dbReference type="NCBI Taxonomy" id="219572"/>
    <lineage>
        <taxon>Bacteria</taxon>
        <taxon>Pseudomonadati</taxon>
        <taxon>Pseudomonadota</taxon>
        <taxon>Gammaproteobacteria</taxon>
        <taxon>Pseudomonadales</taxon>
        <taxon>Pseudomonadaceae</taxon>
        <taxon>Pseudomonas</taxon>
    </lineage>
</organism>
<proteinExistence type="predicted"/>
<accession>A0A172ZAW7</accession>
<evidence type="ECO:0000313" key="2">
    <source>
        <dbReference type="Proteomes" id="UP000077829"/>
    </source>
</evidence>